<gene>
    <name evidence="2" type="ORF">B0T17DRAFT_497746</name>
</gene>
<comment type="caution">
    <text evidence="2">The sequence shown here is derived from an EMBL/GenBank/DDBJ whole genome shotgun (WGS) entry which is preliminary data.</text>
</comment>
<dbReference type="Proteomes" id="UP001174934">
    <property type="component" value="Unassembled WGS sequence"/>
</dbReference>
<keyword evidence="1" id="KW-0175">Coiled coil</keyword>
<dbReference type="AlphaFoldDB" id="A0AA39WGU6"/>
<proteinExistence type="predicted"/>
<organism evidence="2 3">
    <name type="scientific">Bombardia bombarda</name>
    <dbReference type="NCBI Taxonomy" id="252184"/>
    <lineage>
        <taxon>Eukaryota</taxon>
        <taxon>Fungi</taxon>
        <taxon>Dikarya</taxon>
        <taxon>Ascomycota</taxon>
        <taxon>Pezizomycotina</taxon>
        <taxon>Sordariomycetes</taxon>
        <taxon>Sordariomycetidae</taxon>
        <taxon>Sordariales</taxon>
        <taxon>Lasiosphaeriaceae</taxon>
        <taxon>Bombardia</taxon>
    </lineage>
</organism>
<evidence type="ECO:0000256" key="1">
    <source>
        <dbReference type="SAM" id="Coils"/>
    </source>
</evidence>
<protein>
    <submittedName>
        <fullName evidence="2">Uncharacterized protein</fullName>
    </submittedName>
</protein>
<feature type="coiled-coil region" evidence="1">
    <location>
        <begin position="8"/>
        <end position="119"/>
    </location>
</feature>
<name>A0AA39WGU6_9PEZI</name>
<evidence type="ECO:0000313" key="3">
    <source>
        <dbReference type="Proteomes" id="UP001174934"/>
    </source>
</evidence>
<evidence type="ECO:0000313" key="2">
    <source>
        <dbReference type="EMBL" id="KAK0615160.1"/>
    </source>
</evidence>
<keyword evidence="3" id="KW-1185">Reference proteome</keyword>
<accession>A0AA39WGU6</accession>
<sequence>MREIEVLKTKREKQVSSLEHALRELELNFKKKTEAQSLEHKQQHEQSRQEILQLKANYEQGFQDTKTQLEALLAQHQDELDQQSIKYEKYLDRQSAQYKAQIVETVAQMKDRIRSLEADLMEKPDEFRLVSDRTLKDRYRQLRLLVETISEPFNLGIKSLGSNVDQLDPTQFLARAGKNQTRFLLRNIFWTKIIDGFFSAPYGFGAFGSGGGKKMLFDLYCTWQRLFDADFVGYDSDSRTQEDFEPFYRDKYANGWRSATFQSIVAVVLPREGSRNSRQQSIANAHAENANQVKKSLLEALSSVCDGVMVSEEIQDKVDETVRCAGELALEFGVHKAKICFGLPGHGDTVQIGAEFVDCEDGDSGRGALEVVELAVSPSLFMIGDGRNDLITANCLWPGEIYPRRS</sequence>
<reference evidence="2" key="1">
    <citation type="submission" date="2023-06" db="EMBL/GenBank/DDBJ databases">
        <title>Genome-scale phylogeny and comparative genomics of the fungal order Sordariales.</title>
        <authorList>
            <consortium name="Lawrence Berkeley National Laboratory"/>
            <person name="Hensen N."/>
            <person name="Bonometti L."/>
            <person name="Westerberg I."/>
            <person name="Brannstrom I.O."/>
            <person name="Guillou S."/>
            <person name="Cros-Aarteil S."/>
            <person name="Calhoun S."/>
            <person name="Haridas S."/>
            <person name="Kuo A."/>
            <person name="Mondo S."/>
            <person name="Pangilinan J."/>
            <person name="Riley R."/>
            <person name="LaButti K."/>
            <person name="Andreopoulos B."/>
            <person name="Lipzen A."/>
            <person name="Chen C."/>
            <person name="Yanf M."/>
            <person name="Daum C."/>
            <person name="Ng V."/>
            <person name="Clum A."/>
            <person name="Steindorff A."/>
            <person name="Ohm R."/>
            <person name="Martin F."/>
            <person name="Silar P."/>
            <person name="Natvig D."/>
            <person name="Lalanne C."/>
            <person name="Gautier V."/>
            <person name="Ament-velasquez S.L."/>
            <person name="Kruys A."/>
            <person name="Hutchinson M.I."/>
            <person name="Powell A.J."/>
            <person name="Barry K."/>
            <person name="Miller A.N."/>
            <person name="Grigoriev I.V."/>
            <person name="Debuchy R."/>
            <person name="Gladieux P."/>
            <person name="Thoren M.H."/>
            <person name="Johannesson H."/>
        </authorList>
    </citation>
    <scope>NUCLEOTIDE SEQUENCE</scope>
    <source>
        <strain evidence="2">SMH3391-2</strain>
    </source>
</reference>
<dbReference type="EMBL" id="JAULSR010000007">
    <property type="protein sequence ID" value="KAK0615160.1"/>
    <property type="molecule type" value="Genomic_DNA"/>
</dbReference>